<keyword evidence="2" id="KW-0614">Plasmid</keyword>
<feature type="domain" description="GAF" evidence="1">
    <location>
        <begin position="3"/>
        <end position="168"/>
    </location>
</feature>
<dbReference type="SMART" id="SM00065">
    <property type="entry name" value="GAF"/>
    <property type="match status" value="1"/>
</dbReference>
<dbReference type="InterPro" id="IPR003018">
    <property type="entry name" value="GAF"/>
</dbReference>
<evidence type="ECO:0000313" key="3">
    <source>
        <dbReference type="Proteomes" id="UP000677413"/>
    </source>
</evidence>
<comment type="caution">
    <text evidence="2">The sequence shown here is derived from an EMBL/GenBank/DDBJ whole genome shotgun (WGS) entry which is preliminary data.</text>
</comment>
<reference evidence="2 3" key="1">
    <citation type="submission" date="2021-04" db="EMBL/GenBank/DDBJ databases">
        <authorList>
            <person name="Tang X."/>
            <person name="Zhou X."/>
            <person name="Chen X."/>
            <person name="Cernava T."/>
            <person name="Zhang C."/>
        </authorList>
    </citation>
    <scope>NUCLEOTIDE SEQUENCE [LARGE SCALE GENOMIC DNA]</scope>
    <source>
        <strain evidence="2 3">BH-SS-21</strain>
        <plasmid evidence="2">p1</plasmid>
    </source>
</reference>
<name>A0A940YEZ9_9ACTN</name>
<dbReference type="SUPFAM" id="SSF55781">
    <property type="entry name" value="GAF domain-like"/>
    <property type="match status" value="1"/>
</dbReference>
<organism evidence="2 3">
    <name type="scientific">Streptomyces liliiviolaceus</name>
    <dbReference type="NCBI Taxonomy" id="2823109"/>
    <lineage>
        <taxon>Bacteria</taxon>
        <taxon>Bacillati</taxon>
        <taxon>Actinomycetota</taxon>
        <taxon>Actinomycetes</taxon>
        <taxon>Kitasatosporales</taxon>
        <taxon>Streptomycetaceae</taxon>
        <taxon>Streptomyces</taxon>
    </lineage>
</organism>
<evidence type="ECO:0000259" key="1">
    <source>
        <dbReference type="SMART" id="SM00065"/>
    </source>
</evidence>
<dbReference type="AlphaFoldDB" id="A0A940YEZ9"/>
<accession>A0A940YEZ9</accession>
<dbReference type="Gene3D" id="3.30.450.40">
    <property type="match status" value="1"/>
</dbReference>
<dbReference type="RefSeq" id="WP_210894630.1">
    <property type="nucleotide sequence ID" value="NZ_JAGPYQ010000004.1"/>
</dbReference>
<proteinExistence type="predicted"/>
<sequence>MTGTSAIMARILRDLPAGSGSGPLGGDPARCARALAVDGIAVSLGTNGSLTETVWSTPGRSALLEDIQFTLGEGPGLDAYRNRSLIAVGDLEHSDPHRWPAFLPEAARLGVRALFCFPLHLGAASLGVLTAQRASAAALDPAQIDDALVMAAAITSALILHGKWRESFAQAEPHATLHRAAVHQAAGIISVQANASLTEAMAMLRAHAYRTEQPLLTTADEVVARRLHFRNNRDGTATPSTDRD</sequence>
<dbReference type="EMBL" id="JAGPYQ010000004">
    <property type="protein sequence ID" value="MBQ0855684.1"/>
    <property type="molecule type" value="Genomic_DNA"/>
</dbReference>
<dbReference type="Pfam" id="PF01590">
    <property type="entry name" value="GAF"/>
    <property type="match status" value="1"/>
</dbReference>
<evidence type="ECO:0000313" key="2">
    <source>
        <dbReference type="EMBL" id="MBQ0855684.1"/>
    </source>
</evidence>
<gene>
    <name evidence="2" type="ORF">J8N05_46865</name>
</gene>
<keyword evidence="3" id="KW-1185">Reference proteome</keyword>
<dbReference type="InterPro" id="IPR029016">
    <property type="entry name" value="GAF-like_dom_sf"/>
</dbReference>
<geneLocation type="plasmid" evidence="2">
    <name>p1</name>
</geneLocation>
<dbReference type="Proteomes" id="UP000677413">
    <property type="component" value="Unassembled WGS sequence"/>
</dbReference>
<protein>
    <submittedName>
        <fullName evidence="2">GAF and ANTAR domain-containing protein</fullName>
    </submittedName>
</protein>